<dbReference type="Proteomes" id="UP000430634">
    <property type="component" value="Unassembled WGS sequence"/>
</dbReference>
<dbReference type="OrthoDB" id="9111327at2"/>
<organism evidence="2 3">
    <name type="scientific">Pseudoduganella buxea</name>
    <dbReference type="NCBI Taxonomy" id="1949069"/>
    <lineage>
        <taxon>Bacteria</taxon>
        <taxon>Pseudomonadati</taxon>
        <taxon>Pseudomonadota</taxon>
        <taxon>Betaproteobacteria</taxon>
        <taxon>Burkholderiales</taxon>
        <taxon>Oxalobacteraceae</taxon>
        <taxon>Telluria group</taxon>
        <taxon>Pseudoduganella</taxon>
    </lineage>
</organism>
<gene>
    <name evidence="2" type="ORF">GM672_05680</name>
</gene>
<feature type="transmembrane region" description="Helical" evidence="1">
    <location>
        <begin position="257"/>
        <end position="274"/>
    </location>
</feature>
<feature type="transmembrane region" description="Helical" evidence="1">
    <location>
        <begin position="202"/>
        <end position="221"/>
    </location>
</feature>
<feature type="transmembrane region" description="Helical" evidence="1">
    <location>
        <begin position="286"/>
        <end position="315"/>
    </location>
</feature>
<keyword evidence="1" id="KW-0472">Membrane</keyword>
<keyword evidence="1" id="KW-0812">Transmembrane</keyword>
<name>A0A6I3ST57_9BURK</name>
<feature type="transmembrane region" description="Helical" evidence="1">
    <location>
        <begin position="233"/>
        <end position="251"/>
    </location>
</feature>
<keyword evidence="1" id="KW-1133">Transmembrane helix</keyword>
<dbReference type="AlphaFoldDB" id="A0A6I3ST57"/>
<evidence type="ECO:0000256" key="1">
    <source>
        <dbReference type="SAM" id="Phobius"/>
    </source>
</evidence>
<dbReference type="Pfam" id="PF12412">
    <property type="entry name" value="DUF3667"/>
    <property type="match status" value="1"/>
</dbReference>
<accession>A0A6I3ST57</accession>
<reference evidence="2 3" key="1">
    <citation type="submission" date="2019-11" db="EMBL/GenBank/DDBJ databases">
        <title>Type strains purchased from KCTC, JCM and DSMZ.</title>
        <authorList>
            <person name="Lu H."/>
        </authorList>
    </citation>
    <scope>NUCLEOTIDE SEQUENCE [LARGE SCALE GENOMIC DNA]</scope>
    <source>
        <strain evidence="2 3">KCTC 52429</strain>
    </source>
</reference>
<evidence type="ECO:0000313" key="3">
    <source>
        <dbReference type="Proteomes" id="UP000430634"/>
    </source>
</evidence>
<sequence length="316" mass="35329">MENSPPFHGTSLNPATIDPAGHHDVPANCRNCHAPVHGNYCAACGQETRLHMPSLFEFVHEFVGHYVALEGRLWGTFARLLFRPGALTNEYLAGRRRRYVEPLRLYLSLSILFFAAMKLSGAEMVQMGPEDARVTASAPAQGKPAAPVIGDADDLPADMPRHTTLPAPLERVAPGLRQAFDDFEKLDRKEQGAILHASFFKYAPYAMFCLMPLFAFYLKLLYLGTGRRYGEHVLFALHTNAFAFAMFGAFMLMPDGFVKLVLFCWLLGYLPWAMQRVYRKGRWGTAWRWLVLVLLHAVSLVAAVLAVLGLGVAFFH</sequence>
<proteinExistence type="predicted"/>
<evidence type="ECO:0000313" key="2">
    <source>
        <dbReference type="EMBL" id="MTV52224.1"/>
    </source>
</evidence>
<dbReference type="EMBL" id="WNKZ01000009">
    <property type="protein sequence ID" value="MTV52224.1"/>
    <property type="molecule type" value="Genomic_DNA"/>
</dbReference>
<feature type="transmembrane region" description="Helical" evidence="1">
    <location>
        <begin position="103"/>
        <end position="121"/>
    </location>
</feature>
<comment type="caution">
    <text evidence="2">The sequence shown here is derived from an EMBL/GenBank/DDBJ whole genome shotgun (WGS) entry which is preliminary data.</text>
</comment>
<dbReference type="InterPro" id="IPR022134">
    <property type="entry name" value="DUF3667"/>
</dbReference>
<protein>
    <submittedName>
        <fullName evidence="2">DUF3667 domain-containing protein</fullName>
    </submittedName>
</protein>